<keyword evidence="10" id="KW-1185">Reference proteome</keyword>
<keyword evidence="4 7" id="KW-0812">Transmembrane</keyword>
<keyword evidence="2" id="KW-0813">Transport</keyword>
<dbReference type="PANTHER" id="PTHR23517">
    <property type="entry name" value="RESISTANCE PROTEIN MDTM, PUTATIVE-RELATED-RELATED"/>
    <property type="match status" value="1"/>
</dbReference>
<evidence type="ECO:0000256" key="4">
    <source>
        <dbReference type="ARBA" id="ARBA00022692"/>
    </source>
</evidence>
<dbReference type="PANTHER" id="PTHR23517:SF3">
    <property type="entry name" value="INTEGRAL MEMBRANE TRANSPORT PROTEIN"/>
    <property type="match status" value="1"/>
</dbReference>
<comment type="subcellular location">
    <subcellularLocation>
        <location evidence="1">Cell membrane</location>
        <topology evidence="1">Multi-pass membrane protein</topology>
    </subcellularLocation>
</comment>
<feature type="transmembrane region" description="Helical" evidence="7">
    <location>
        <begin position="128"/>
        <end position="150"/>
    </location>
</feature>
<dbReference type="Proteomes" id="UP001589619">
    <property type="component" value="Unassembled WGS sequence"/>
</dbReference>
<name>A0ABV5VTV2_9BACL</name>
<evidence type="ECO:0000256" key="7">
    <source>
        <dbReference type="SAM" id="Phobius"/>
    </source>
</evidence>
<evidence type="ECO:0000256" key="1">
    <source>
        <dbReference type="ARBA" id="ARBA00004651"/>
    </source>
</evidence>
<protein>
    <submittedName>
        <fullName evidence="9">MFS transporter</fullName>
    </submittedName>
</protein>
<organism evidence="9 10">
    <name type="scientific">Paenibacillus hodogayensis</name>
    <dbReference type="NCBI Taxonomy" id="279208"/>
    <lineage>
        <taxon>Bacteria</taxon>
        <taxon>Bacillati</taxon>
        <taxon>Bacillota</taxon>
        <taxon>Bacilli</taxon>
        <taxon>Bacillales</taxon>
        <taxon>Paenibacillaceae</taxon>
        <taxon>Paenibacillus</taxon>
    </lineage>
</organism>
<feature type="transmembrane region" description="Helical" evidence="7">
    <location>
        <begin position="220"/>
        <end position="238"/>
    </location>
</feature>
<feature type="transmembrane region" description="Helical" evidence="7">
    <location>
        <begin position="68"/>
        <end position="85"/>
    </location>
</feature>
<feature type="domain" description="Major facilitator superfamily (MFS) profile" evidence="8">
    <location>
        <begin position="3"/>
        <end position="387"/>
    </location>
</feature>
<evidence type="ECO:0000313" key="10">
    <source>
        <dbReference type="Proteomes" id="UP001589619"/>
    </source>
</evidence>
<evidence type="ECO:0000256" key="2">
    <source>
        <dbReference type="ARBA" id="ARBA00022448"/>
    </source>
</evidence>
<feature type="transmembrane region" description="Helical" evidence="7">
    <location>
        <begin position="250"/>
        <end position="272"/>
    </location>
</feature>
<evidence type="ECO:0000313" key="9">
    <source>
        <dbReference type="EMBL" id="MFB9751734.1"/>
    </source>
</evidence>
<feature type="transmembrane region" description="Helical" evidence="7">
    <location>
        <begin position="364"/>
        <end position="382"/>
    </location>
</feature>
<reference evidence="9 10" key="1">
    <citation type="submission" date="2024-09" db="EMBL/GenBank/DDBJ databases">
        <authorList>
            <person name="Sun Q."/>
            <person name="Mori K."/>
        </authorList>
    </citation>
    <scope>NUCLEOTIDE SEQUENCE [LARGE SCALE GENOMIC DNA]</scope>
    <source>
        <strain evidence="9 10">JCM 12520</strain>
    </source>
</reference>
<sequence>MKTAIWLYLFMFVAFFDLHAQYPILTPFAISLGAAPTFIGWMMGMYSLTHLPGNLLAGYWVDRYGSKLFICLSLLFAGVLLLYQAKVADPWHLLLIRSISGFVLAFLSPACLAMLAKLGSNRIQQGKLMAGNGFVHTLASVVSPAAGALLVAKVGFALAFSLLGWALIGIGASALFFIRDLPKPKRAVASDGLSGHHHHGHGMKAPAVLTDNPAAGGIPWLFYGVPLGLACSQGILFFELPLMKASQQSLLTSGLLFSMVSLGALCTLSLLFLHKYSPFSRTVFGAFALAMAFFGLAVDWPLPLMFSLLLIGMAKGIVFPAMATLLASVSSASRYGRVFSFMAISSSLGAFIGPVVAGQLRHSLSPYFIAFIILMLALTLLVPGKFRTAGDVPPVVE</sequence>
<feature type="transmembrane region" description="Helical" evidence="7">
    <location>
        <begin position="91"/>
        <end position="116"/>
    </location>
</feature>
<evidence type="ECO:0000259" key="8">
    <source>
        <dbReference type="PROSITE" id="PS50850"/>
    </source>
</evidence>
<dbReference type="PROSITE" id="PS50850">
    <property type="entry name" value="MFS"/>
    <property type="match status" value="1"/>
</dbReference>
<accession>A0ABV5VTV2</accession>
<feature type="transmembrane region" description="Helical" evidence="7">
    <location>
        <begin position="279"/>
        <end position="298"/>
    </location>
</feature>
<keyword evidence="6 7" id="KW-0472">Membrane</keyword>
<feature type="transmembrane region" description="Helical" evidence="7">
    <location>
        <begin position="338"/>
        <end position="358"/>
    </location>
</feature>
<evidence type="ECO:0000256" key="3">
    <source>
        <dbReference type="ARBA" id="ARBA00022475"/>
    </source>
</evidence>
<dbReference type="InterPro" id="IPR011701">
    <property type="entry name" value="MFS"/>
</dbReference>
<dbReference type="Gene3D" id="1.20.1250.20">
    <property type="entry name" value="MFS general substrate transporter like domains"/>
    <property type="match status" value="1"/>
</dbReference>
<dbReference type="InterPro" id="IPR050171">
    <property type="entry name" value="MFS_Transporters"/>
</dbReference>
<evidence type="ECO:0000256" key="5">
    <source>
        <dbReference type="ARBA" id="ARBA00022989"/>
    </source>
</evidence>
<dbReference type="SUPFAM" id="SSF103473">
    <property type="entry name" value="MFS general substrate transporter"/>
    <property type="match status" value="1"/>
</dbReference>
<feature type="transmembrane region" description="Helical" evidence="7">
    <location>
        <begin position="156"/>
        <end position="178"/>
    </location>
</feature>
<dbReference type="RefSeq" id="WP_344912550.1">
    <property type="nucleotide sequence ID" value="NZ_BAAAYO010000010.1"/>
</dbReference>
<proteinExistence type="predicted"/>
<dbReference type="InterPro" id="IPR020846">
    <property type="entry name" value="MFS_dom"/>
</dbReference>
<evidence type="ECO:0000256" key="6">
    <source>
        <dbReference type="ARBA" id="ARBA00023136"/>
    </source>
</evidence>
<keyword evidence="3" id="KW-1003">Cell membrane</keyword>
<keyword evidence="5 7" id="KW-1133">Transmembrane helix</keyword>
<dbReference type="EMBL" id="JBHMAG010000007">
    <property type="protein sequence ID" value="MFB9751734.1"/>
    <property type="molecule type" value="Genomic_DNA"/>
</dbReference>
<dbReference type="Pfam" id="PF07690">
    <property type="entry name" value="MFS_1"/>
    <property type="match status" value="1"/>
</dbReference>
<comment type="caution">
    <text evidence="9">The sequence shown here is derived from an EMBL/GenBank/DDBJ whole genome shotgun (WGS) entry which is preliminary data.</text>
</comment>
<dbReference type="InterPro" id="IPR036259">
    <property type="entry name" value="MFS_trans_sf"/>
</dbReference>
<feature type="transmembrane region" description="Helical" evidence="7">
    <location>
        <begin position="304"/>
        <end position="326"/>
    </location>
</feature>
<gene>
    <name evidence="9" type="ORF">ACFFNY_09140</name>
</gene>